<dbReference type="GO" id="GO:0016491">
    <property type="term" value="F:oxidoreductase activity"/>
    <property type="evidence" value="ECO:0007669"/>
    <property type="project" value="UniProtKB-KW"/>
</dbReference>
<dbReference type="PANTHER" id="PTHR43477:SF1">
    <property type="entry name" value="DIHYDROANTICAPSIN 7-DEHYDROGENASE"/>
    <property type="match status" value="1"/>
</dbReference>
<evidence type="ECO:0000313" key="4">
    <source>
        <dbReference type="Proteomes" id="UP001465755"/>
    </source>
</evidence>
<proteinExistence type="inferred from homology"/>
<evidence type="ECO:0000313" key="3">
    <source>
        <dbReference type="EMBL" id="KAK9810923.1"/>
    </source>
</evidence>
<accession>A0AAW1PS42</accession>
<evidence type="ECO:0000256" key="2">
    <source>
        <dbReference type="ARBA" id="ARBA00023002"/>
    </source>
</evidence>
<reference evidence="3 4" key="1">
    <citation type="journal article" date="2024" name="Nat. Commun.">
        <title>Phylogenomics reveals the evolutionary origins of lichenization in chlorophyte algae.</title>
        <authorList>
            <person name="Puginier C."/>
            <person name="Libourel C."/>
            <person name="Otte J."/>
            <person name="Skaloud P."/>
            <person name="Haon M."/>
            <person name="Grisel S."/>
            <person name="Petersen M."/>
            <person name="Berrin J.G."/>
            <person name="Delaux P.M."/>
            <person name="Dal Grande F."/>
            <person name="Keller J."/>
        </authorList>
    </citation>
    <scope>NUCLEOTIDE SEQUENCE [LARGE SCALE GENOMIC DNA]</scope>
    <source>
        <strain evidence="3 4">SAG 2036</strain>
    </source>
</reference>
<dbReference type="InterPro" id="IPR002347">
    <property type="entry name" value="SDR_fam"/>
</dbReference>
<dbReference type="InterPro" id="IPR036291">
    <property type="entry name" value="NAD(P)-bd_dom_sf"/>
</dbReference>
<dbReference type="Pfam" id="PF13561">
    <property type="entry name" value="adh_short_C2"/>
    <property type="match status" value="1"/>
</dbReference>
<dbReference type="Gene3D" id="3.40.50.720">
    <property type="entry name" value="NAD(P)-binding Rossmann-like Domain"/>
    <property type="match status" value="1"/>
</dbReference>
<comment type="similarity">
    <text evidence="1">Belongs to the short-chain dehydrogenases/reductases (SDR) family.</text>
</comment>
<dbReference type="EMBL" id="JALJOQ010000013">
    <property type="protein sequence ID" value="KAK9810923.1"/>
    <property type="molecule type" value="Genomic_DNA"/>
</dbReference>
<gene>
    <name evidence="3" type="ORF">WJX73_008675</name>
</gene>
<dbReference type="InterPro" id="IPR051122">
    <property type="entry name" value="SDR_DHRS6-like"/>
</dbReference>
<protein>
    <submittedName>
        <fullName evidence="3">Uncharacterized protein</fullName>
    </submittedName>
</protein>
<comment type="caution">
    <text evidence="3">The sequence shown here is derived from an EMBL/GenBank/DDBJ whole genome shotgun (WGS) entry which is preliminary data.</text>
</comment>
<organism evidence="3 4">
    <name type="scientific">Symbiochloris irregularis</name>
    <dbReference type="NCBI Taxonomy" id="706552"/>
    <lineage>
        <taxon>Eukaryota</taxon>
        <taxon>Viridiplantae</taxon>
        <taxon>Chlorophyta</taxon>
        <taxon>core chlorophytes</taxon>
        <taxon>Trebouxiophyceae</taxon>
        <taxon>Trebouxiales</taxon>
        <taxon>Trebouxiaceae</taxon>
        <taxon>Symbiochloris</taxon>
    </lineage>
</organism>
<dbReference type="PANTHER" id="PTHR43477">
    <property type="entry name" value="DIHYDROANTICAPSIN 7-DEHYDROGENASE"/>
    <property type="match status" value="1"/>
</dbReference>
<dbReference type="PRINTS" id="PR00081">
    <property type="entry name" value="GDHRDH"/>
</dbReference>
<keyword evidence="2" id="KW-0560">Oxidoreductase</keyword>
<sequence length="108" mass="11441">MFQANVTSAVALMDAAEEQICTNCGSIVLTSSLAATVPAPRAEAYCIAKAALECLARNRALRYAPDGVRVNVIQPGTLDTPAFRRSATASGRTGEEHREALAAKHFVH</sequence>
<dbReference type="SUPFAM" id="SSF51735">
    <property type="entry name" value="NAD(P)-binding Rossmann-fold domains"/>
    <property type="match status" value="1"/>
</dbReference>
<dbReference type="Proteomes" id="UP001465755">
    <property type="component" value="Unassembled WGS sequence"/>
</dbReference>
<dbReference type="CDD" id="cd05233">
    <property type="entry name" value="SDR_c"/>
    <property type="match status" value="1"/>
</dbReference>
<name>A0AAW1PS42_9CHLO</name>
<evidence type="ECO:0000256" key="1">
    <source>
        <dbReference type="ARBA" id="ARBA00006484"/>
    </source>
</evidence>
<dbReference type="AlphaFoldDB" id="A0AAW1PS42"/>
<keyword evidence="4" id="KW-1185">Reference proteome</keyword>